<evidence type="ECO:0000313" key="2">
    <source>
        <dbReference type="Proteomes" id="UP000265520"/>
    </source>
</evidence>
<protein>
    <submittedName>
        <fullName evidence="1">Uncharacterized protein</fullName>
    </submittedName>
</protein>
<dbReference type="EMBL" id="LXQA010657280">
    <property type="protein sequence ID" value="MCI64499.1"/>
    <property type="molecule type" value="Genomic_DNA"/>
</dbReference>
<organism evidence="1 2">
    <name type="scientific">Trifolium medium</name>
    <dbReference type="NCBI Taxonomy" id="97028"/>
    <lineage>
        <taxon>Eukaryota</taxon>
        <taxon>Viridiplantae</taxon>
        <taxon>Streptophyta</taxon>
        <taxon>Embryophyta</taxon>
        <taxon>Tracheophyta</taxon>
        <taxon>Spermatophyta</taxon>
        <taxon>Magnoliopsida</taxon>
        <taxon>eudicotyledons</taxon>
        <taxon>Gunneridae</taxon>
        <taxon>Pentapetalae</taxon>
        <taxon>rosids</taxon>
        <taxon>fabids</taxon>
        <taxon>Fabales</taxon>
        <taxon>Fabaceae</taxon>
        <taxon>Papilionoideae</taxon>
        <taxon>50 kb inversion clade</taxon>
        <taxon>NPAAA clade</taxon>
        <taxon>Hologalegina</taxon>
        <taxon>IRL clade</taxon>
        <taxon>Trifolieae</taxon>
        <taxon>Trifolium</taxon>
    </lineage>
</organism>
<name>A0A392TU94_9FABA</name>
<dbReference type="AlphaFoldDB" id="A0A392TU94"/>
<accession>A0A392TU94</accession>
<proteinExistence type="predicted"/>
<keyword evidence="2" id="KW-1185">Reference proteome</keyword>
<evidence type="ECO:0000313" key="1">
    <source>
        <dbReference type="EMBL" id="MCI64499.1"/>
    </source>
</evidence>
<dbReference type="Proteomes" id="UP000265520">
    <property type="component" value="Unassembled WGS sequence"/>
</dbReference>
<feature type="non-terminal residue" evidence="1">
    <location>
        <position position="1"/>
    </location>
</feature>
<comment type="caution">
    <text evidence="1">The sequence shown here is derived from an EMBL/GenBank/DDBJ whole genome shotgun (WGS) entry which is preliminary data.</text>
</comment>
<sequence>TVGSPMETNIRRAERVAEEGRGMMDIVTTAVKWVTRLLSAHRRRTSVLDVGG</sequence>
<reference evidence="1 2" key="1">
    <citation type="journal article" date="2018" name="Front. Plant Sci.">
        <title>Red Clover (Trifolium pratense) and Zigzag Clover (T. medium) - A Picture of Genomic Similarities and Differences.</title>
        <authorList>
            <person name="Dluhosova J."/>
            <person name="Istvanek J."/>
            <person name="Nedelnik J."/>
            <person name="Repkova J."/>
        </authorList>
    </citation>
    <scope>NUCLEOTIDE SEQUENCE [LARGE SCALE GENOMIC DNA]</scope>
    <source>
        <strain evidence="2">cv. 10/8</strain>
        <tissue evidence="1">Leaf</tissue>
    </source>
</reference>